<evidence type="ECO:0000256" key="4">
    <source>
        <dbReference type="ARBA" id="ARBA00022729"/>
    </source>
</evidence>
<dbReference type="InterPro" id="IPR029062">
    <property type="entry name" value="Class_I_gatase-like"/>
</dbReference>
<comment type="subcellular location">
    <subcellularLocation>
        <location evidence="1">Secreted</location>
        <location evidence="1">Extracellular space</location>
    </subcellularLocation>
</comment>
<dbReference type="InterPro" id="IPR015527">
    <property type="entry name" value="Pept_C26_g-glut_hydrolase"/>
</dbReference>
<evidence type="ECO:0000256" key="5">
    <source>
        <dbReference type="ARBA" id="ARBA00022801"/>
    </source>
</evidence>
<feature type="active site" description="Nucleophile" evidence="6 7">
    <location>
        <position position="126"/>
    </location>
</feature>
<dbReference type="GO" id="GO:0034722">
    <property type="term" value="F:gamma-glutamyl-peptidase activity"/>
    <property type="evidence" value="ECO:0007669"/>
    <property type="project" value="UniProtKB-UniRule"/>
</dbReference>
<dbReference type="PANTHER" id="PTHR11315">
    <property type="entry name" value="PROTEASE FAMILY C26 GAMMA-GLUTAMYL HYDROLASE"/>
    <property type="match status" value="1"/>
</dbReference>
<dbReference type="GO" id="GO:0005576">
    <property type="term" value="C:extracellular region"/>
    <property type="evidence" value="ECO:0007669"/>
    <property type="project" value="UniProtKB-SubCell"/>
</dbReference>
<feature type="signal peptide" evidence="8">
    <location>
        <begin position="1"/>
        <end position="19"/>
    </location>
</feature>
<feature type="active site" evidence="7">
    <location>
        <position position="236"/>
    </location>
</feature>
<dbReference type="AlphaFoldDB" id="A0A8X6GBB2"/>
<evidence type="ECO:0000256" key="3">
    <source>
        <dbReference type="ARBA" id="ARBA00022525"/>
    </source>
</evidence>
<keyword evidence="3" id="KW-0964">Secreted</keyword>
<dbReference type="OrthoDB" id="64220at2759"/>
<dbReference type="InterPro" id="IPR011697">
    <property type="entry name" value="Peptidase_C26"/>
</dbReference>
<comment type="similarity">
    <text evidence="2">Belongs to the peptidase C26 family.</text>
</comment>
<dbReference type="GO" id="GO:0005773">
    <property type="term" value="C:vacuole"/>
    <property type="evidence" value="ECO:0007669"/>
    <property type="project" value="TreeGrafter"/>
</dbReference>
<evidence type="ECO:0000313" key="10">
    <source>
        <dbReference type="Proteomes" id="UP000887116"/>
    </source>
</evidence>
<evidence type="ECO:0000256" key="8">
    <source>
        <dbReference type="SAM" id="SignalP"/>
    </source>
</evidence>
<evidence type="ECO:0000256" key="2">
    <source>
        <dbReference type="ARBA" id="ARBA00011083"/>
    </source>
</evidence>
<dbReference type="PROSITE" id="PS51275">
    <property type="entry name" value="PEPTIDASE_C26_GGH"/>
    <property type="match status" value="1"/>
</dbReference>
<reference evidence="9" key="1">
    <citation type="submission" date="2020-07" db="EMBL/GenBank/DDBJ databases">
        <title>Multicomponent nature underlies the extraordinary mechanical properties of spider dragline silk.</title>
        <authorList>
            <person name="Kono N."/>
            <person name="Nakamura H."/>
            <person name="Mori M."/>
            <person name="Yoshida Y."/>
            <person name="Ohtoshi R."/>
            <person name="Malay A.D."/>
            <person name="Moran D.A.P."/>
            <person name="Tomita M."/>
            <person name="Numata K."/>
            <person name="Arakawa K."/>
        </authorList>
    </citation>
    <scope>NUCLEOTIDE SEQUENCE</scope>
</reference>
<dbReference type="PANTHER" id="PTHR11315:SF0">
    <property type="entry name" value="FOLATE GAMMA-GLUTAMYL HYDROLASE"/>
    <property type="match status" value="1"/>
</dbReference>
<dbReference type="Gene3D" id="3.40.50.880">
    <property type="match status" value="1"/>
</dbReference>
<dbReference type="GO" id="GO:0046900">
    <property type="term" value="P:tetrahydrofolylpolyglutamate metabolic process"/>
    <property type="evidence" value="ECO:0007669"/>
    <property type="project" value="TreeGrafter"/>
</dbReference>
<feature type="active site" description="Proton donor" evidence="6">
    <location>
        <position position="236"/>
    </location>
</feature>
<organism evidence="9 10">
    <name type="scientific">Trichonephila clavata</name>
    <name type="common">Joro spider</name>
    <name type="synonym">Nephila clavata</name>
    <dbReference type="NCBI Taxonomy" id="2740835"/>
    <lineage>
        <taxon>Eukaryota</taxon>
        <taxon>Metazoa</taxon>
        <taxon>Ecdysozoa</taxon>
        <taxon>Arthropoda</taxon>
        <taxon>Chelicerata</taxon>
        <taxon>Arachnida</taxon>
        <taxon>Araneae</taxon>
        <taxon>Araneomorphae</taxon>
        <taxon>Entelegynae</taxon>
        <taxon>Araneoidea</taxon>
        <taxon>Nephilidae</taxon>
        <taxon>Trichonephila</taxon>
    </lineage>
</organism>
<dbReference type="FunFam" id="3.40.50.880:FF:000024">
    <property type="entry name" value="Folate gamma-glutamyl hydrolase"/>
    <property type="match status" value="1"/>
</dbReference>
<keyword evidence="10" id="KW-1185">Reference proteome</keyword>
<keyword evidence="5 7" id="KW-0378">Hydrolase</keyword>
<dbReference type="EC" id="3.4.19.9" evidence="7"/>
<evidence type="ECO:0000256" key="6">
    <source>
        <dbReference type="PIRSR" id="PIRSR615527-1"/>
    </source>
</evidence>
<dbReference type="Pfam" id="PF07722">
    <property type="entry name" value="Peptidase_C26"/>
    <property type="match status" value="1"/>
</dbReference>
<evidence type="ECO:0000313" key="9">
    <source>
        <dbReference type="EMBL" id="GFQ98474.1"/>
    </source>
</evidence>
<name>A0A8X6GBB2_TRICU</name>
<dbReference type="EMBL" id="BMAO01014976">
    <property type="protein sequence ID" value="GFQ98474.1"/>
    <property type="molecule type" value="Genomic_DNA"/>
</dbReference>
<comment type="caution">
    <text evidence="9">The sequence shown here is derived from an EMBL/GenBank/DDBJ whole genome shotgun (WGS) entry which is preliminary data.</text>
</comment>
<feature type="chain" id="PRO_5036452837" description="folate gamma-glutamyl hydrolase" evidence="8">
    <location>
        <begin position="20"/>
        <end position="316"/>
    </location>
</feature>
<accession>A0A8X6GBB2</accession>
<evidence type="ECO:0000256" key="7">
    <source>
        <dbReference type="PROSITE-ProRule" id="PRU00607"/>
    </source>
</evidence>
<evidence type="ECO:0000256" key="1">
    <source>
        <dbReference type="ARBA" id="ARBA00004239"/>
    </source>
</evidence>
<sequence>MYLRVSLFFIFCLFLGVNGFNALNDRPIIGVVTEEINSTIVPEAKSYLLASYVKFLELAGARVVPIWVHKPRSYYEDIMNNINGVLFPGGGNLLGGSGYSRAGQIIFDIANKMNDKGDFFPLWGTCLGFELLHYLVAQKLWMKACAAQDIATNLEFVKGYKDSRLFQNLETSLDNAMKNESVVIHYHRWCLTPQNYTLSGLDKYFKVLALNQDSRNVSFVSIVEAYKYPYYGVSFHPEKVLFEWILSKTHQHIPHNLDAIRVSQYFANFFVNEARKSLHQFPSKQVEDAVLIYNYNPVFTGQFGTNPNIQSYYFMQ</sequence>
<proteinExistence type="inferred from homology"/>
<dbReference type="SUPFAM" id="SSF52317">
    <property type="entry name" value="Class I glutamine amidotransferase-like"/>
    <property type="match status" value="1"/>
</dbReference>
<protein>
    <recommendedName>
        <fullName evidence="7">folate gamma-glutamyl hydrolase</fullName>
        <ecNumber evidence="7">3.4.19.9</ecNumber>
    </recommendedName>
</protein>
<dbReference type="Proteomes" id="UP000887116">
    <property type="component" value="Unassembled WGS sequence"/>
</dbReference>
<keyword evidence="4 8" id="KW-0732">Signal</keyword>
<comment type="catalytic activity">
    <reaction evidence="7">
        <text>(6S)-5,6,7,8-tetrahydrofolyl-(gamma-L-Glu)(n) + (n-1) H2O = (6S)-5,6,7,8-tetrahydrofolate + (n-1) L-glutamate</text>
        <dbReference type="Rhea" id="RHEA:56784"/>
        <dbReference type="Rhea" id="RHEA-COMP:14738"/>
        <dbReference type="ChEBI" id="CHEBI:15377"/>
        <dbReference type="ChEBI" id="CHEBI:29985"/>
        <dbReference type="ChEBI" id="CHEBI:57453"/>
        <dbReference type="ChEBI" id="CHEBI:141005"/>
        <dbReference type="EC" id="3.4.19.9"/>
    </reaction>
</comment>
<dbReference type="PROSITE" id="PS51273">
    <property type="entry name" value="GATASE_TYPE_1"/>
    <property type="match status" value="1"/>
</dbReference>
<gene>
    <name evidence="9" type="primary">GGH</name>
    <name evidence="9" type="ORF">TNCT_163111</name>
</gene>